<sequence length="261" mass="28134">MAILEELQSEATAATASAPPPPASASSSAAAAARDAPSSPRATIRQKPPSESAYYYAHHHDDAARADLPAPMPPPNGTKIRPPAAPAAPPRASPPPKSASSAYYYAHEPRRPPRDAARETPAPLPPAGGTLLKREVRDEAPEIPLREYYFEDNGAAFLTITFKLPGVGAAATATRPRADVRVTFGEKSARGFEIVVTGYYPPGETIADDELRTKTPAVRRFNCVRTFGAVIWDLSSWRTTRDKIILKLRKDAVGVTWRAIM</sequence>
<dbReference type="EMBL" id="GG663744">
    <property type="protein sequence ID" value="EEH54118.1"/>
    <property type="molecule type" value="Genomic_DNA"/>
</dbReference>
<dbReference type="CDD" id="cd06463">
    <property type="entry name" value="p23_like"/>
    <property type="match status" value="1"/>
</dbReference>
<dbReference type="KEGG" id="mpp:MICPUCDRAFT_41654"/>
<organism evidence="3">
    <name type="scientific">Micromonas pusilla (strain CCMP1545)</name>
    <name type="common">Picoplanktonic green alga</name>
    <dbReference type="NCBI Taxonomy" id="564608"/>
    <lineage>
        <taxon>Eukaryota</taxon>
        <taxon>Viridiplantae</taxon>
        <taxon>Chlorophyta</taxon>
        <taxon>Mamiellophyceae</taxon>
        <taxon>Mamiellales</taxon>
        <taxon>Mamiellaceae</taxon>
        <taxon>Micromonas</taxon>
    </lineage>
</organism>
<dbReference type="GeneID" id="9687163"/>
<gene>
    <name evidence="2" type="ORF">MICPUCDRAFT_41654</name>
</gene>
<evidence type="ECO:0000313" key="3">
    <source>
        <dbReference type="Proteomes" id="UP000001876"/>
    </source>
</evidence>
<evidence type="ECO:0000313" key="2">
    <source>
        <dbReference type="EMBL" id="EEH54118.1"/>
    </source>
</evidence>
<dbReference type="Proteomes" id="UP000001876">
    <property type="component" value="Unassembled WGS sequence"/>
</dbReference>
<keyword evidence="3" id="KW-1185">Reference proteome</keyword>
<dbReference type="RefSeq" id="XP_003061488.1">
    <property type="nucleotide sequence ID" value="XM_003061442.1"/>
</dbReference>
<feature type="compositionally biased region" description="Pro residues" evidence="1">
    <location>
        <begin position="83"/>
        <end position="97"/>
    </location>
</feature>
<feature type="compositionally biased region" description="Basic and acidic residues" evidence="1">
    <location>
        <begin position="107"/>
        <end position="118"/>
    </location>
</feature>
<accession>C1N105</accession>
<proteinExistence type="predicted"/>
<dbReference type="OMA" id="SAYYYAH"/>
<feature type="region of interest" description="Disordered" evidence="1">
    <location>
        <begin position="1"/>
        <end position="130"/>
    </location>
</feature>
<evidence type="ECO:0000256" key="1">
    <source>
        <dbReference type="SAM" id="MobiDB-lite"/>
    </source>
</evidence>
<name>C1N105_MICPC</name>
<dbReference type="AlphaFoldDB" id="C1N105"/>
<feature type="compositionally biased region" description="Low complexity" evidence="1">
    <location>
        <begin position="24"/>
        <end position="42"/>
    </location>
</feature>
<reference evidence="2 3" key="1">
    <citation type="journal article" date="2009" name="Science">
        <title>Green evolution and dynamic adaptations revealed by genomes of the marine picoeukaryotes Micromonas.</title>
        <authorList>
            <person name="Worden A.Z."/>
            <person name="Lee J.H."/>
            <person name="Mock T."/>
            <person name="Rouze P."/>
            <person name="Simmons M.P."/>
            <person name="Aerts A.L."/>
            <person name="Allen A.E."/>
            <person name="Cuvelier M.L."/>
            <person name="Derelle E."/>
            <person name="Everett M.V."/>
            <person name="Foulon E."/>
            <person name="Grimwood J."/>
            <person name="Gundlach H."/>
            <person name="Henrissat B."/>
            <person name="Napoli C."/>
            <person name="McDonald S.M."/>
            <person name="Parker M.S."/>
            <person name="Rombauts S."/>
            <person name="Salamov A."/>
            <person name="Von Dassow P."/>
            <person name="Badger J.H."/>
            <person name="Coutinho P.M."/>
            <person name="Demir E."/>
            <person name="Dubchak I."/>
            <person name="Gentemann C."/>
            <person name="Eikrem W."/>
            <person name="Gready J.E."/>
            <person name="John U."/>
            <person name="Lanier W."/>
            <person name="Lindquist E.A."/>
            <person name="Lucas S."/>
            <person name="Mayer K.F."/>
            <person name="Moreau H."/>
            <person name="Not F."/>
            <person name="Otillar R."/>
            <person name="Panaud O."/>
            <person name="Pangilinan J."/>
            <person name="Paulsen I."/>
            <person name="Piegu B."/>
            <person name="Poliakov A."/>
            <person name="Robbens S."/>
            <person name="Schmutz J."/>
            <person name="Toulza E."/>
            <person name="Wyss T."/>
            <person name="Zelensky A."/>
            <person name="Zhou K."/>
            <person name="Armbrust E.V."/>
            <person name="Bhattacharya D."/>
            <person name="Goodenough U.W."/>
            <person name="Van de Peer Y."/>
            <person name="Grigoriev I.V."/>
        </authorList>
    </citation>
    <scope>NUCLEOTIDE SEQUENCE [LARGE SCALE GENOMIC DNA]</scope>
    <source>
        <strain evidence="2 3">CCMP1545</strain>
    </source>
</reference>
<protein>
    <submittedName>
        <fullName evidence="2">Predicted protein</fullName>
    </submittedName>
</protein>